<evidence type="ECO:0000313" key="5">
    <source>
        <dbReference type="Proteomes" id="UP000017127"/>
    </source>
</evidence>
<evidence type="ECO:0000259" key="2">
    <source>
        <dbReference type="Pfam" id="PF13588"/>
    </source>
</evidence>
<dbReference type="InterPro" id="IPR027417">
    <property type="entry name" value="P-loop_NTPase"/>
</dbReference>
<dbReference type="AlphaFoldDB" id="U7QRQ5"/>
<feature type="region of interest" description="Disordered" evidence="1">
    <location>
        <begin position="175"/>
        <end position="200"/>
    </location>
</feature>
<reference evidence="4 5" key="1">
    <citation type="journal article" date="2013" name="Front. Microbiol.">
        <title>Comparative genomic analyses of the cyanobacterium, Lyngbya aestuarii BL J, a powerful hydrogen producer.</title>
        <authorList>
            <person name="Kothari A."/>
            <person name="Vaughn M."/>
            <person name="Garcia-Pichel F."/>
        </authorList>
    </citation>
    <scope>NUCLEOTIDE SEQUENCE [LARGE SCALE GENOMIC DNA]</scope>
    <source>
        <strain evidence="4 5">BL J</strain>
    </source>
</reference>
<dbReference type="RefSeq" id="WP_023064008.1">
    <property type="nucleotide sequence ID" value="NZ_AUZM01000001.1"/>
</dbReference>
<dbReference type="PANTHER" id="PTHR13696:SF99">
    <property type="entry name" value="COBYRINIC ACID AC-DIAMIDE SYNTHASE"/>
    <property type="match status" value="1"/>
</dbReference>
<accession>U7QRQ5</accession>
<protein>
    <submittedName>
        <fullName evidence="4">CobQ/CobB/MinD/ParA nucleotide binding domain protein</fullName>
    </submittedName>
</protein>
<dbReference type="PATRIC" id="fig|1348334.3.peg.163"/>
<evidence type="ECO:0000259" key="3">
    <source>
        <dbReference type="Pfam" id="PF13614"/>
    </source>
</evidence>
<dbReference type="EMBL" id="AUZM01000001">
    <property type="protein sequence ID" value="ERT09947.1"/>
    <property type="molecule type" value="Genomic_DNA"/>
</dbReference>
<sequence length="508" mass="57396">MSFNPALCRNEREVESKLIVSYLLPQLGYTPNTWHQEVTFGNIRLDFLSFAAQVIPFRVDADSPLSVVMEAKHPNQNLNRHVQKLRRYLTSLSVRYGLLTNGKEIRIYQRVSDNIQLVFQCRGEEIEAKIEEIRGLIGRESLKPRPEITSLSSDESDDKSSVIVENEDIKLTQISEETFEQTPISTENEQTESNQELSPFPSVVSQGSILERTSNMKIIAVYHNKGGVGKTTTVVNLAAAFSKRGYRVLVIDLDSQANTTFAMGLVKFQFDEEDNIKDSYVYHFLKSGELDFVSDVARKSNGFNDPEIDVIPSHIDLIQHQDFLKNIQATPFRLPSKLKRAENDYDIVIIDTPPSRDLYAQLPLIAADYLIIPSDLKPFANQGLSNVKTLIKDVNDFRESSGRTPINLLGVLPSKIATNARYLQYVFPRQKKVIPEKYELPLMDSVIFERTALSQCLNETILSEESEIAEPQSIFKYAEKNSSASNAASQSIEEFEALATEVLRKMGV</sequence>
<organism evidence="4 5">
    <name type="scientific">Lyngbya aestuarii BL J</name>
    <dbReference type="NCBI Taxonomy" id="1348334"/>
    <lineage>
        <taxon>Bacteria</taxon>
        <taxon>Bacillati</taxon>
        <taxon>Cyanobacteriota</taxon>
        <taxon>Cyanophyceae</taxon>
        <taxon>Oscillatoriophycideae</taxon>
        <taxon>Oscillatoriales</taxon>
        <taxon>Microcoleaceae</taxon>
        <taxon>Lyngbya</taxon>
    </lineage>
</organism>
<name>U7QRQ5_9CYAN</name>
<dbReference type="InterPro" id="IPR050678">
    <property type="entry name" value="DNA_Partitioning_ATPase"/>
</dbReference>
<dbReference type="Gene3D" id="3.40.50.300">
    <property type="entry name" value="P-loop containing nucleotide triphosphate hydrolases"/>
    <property type="match status" value="1"/>
</dbReference>
<dbReference type="InterPro" id="IPR029464">
    <property type="entry name" value="HSDR_N"/>
</dbReference>
<evidence type="ECO:0000313" key="4">
    <source>
        <dbReference type="EMBL" id="ERT09947.1"/>
    </source>
</evidence>
<dbReference type="PANTHER" id="PTHR13696">
    <property type="entry name" value="P-LOOP CONTAINING NUCLEOSIDE TRIPHOSPHATE HYDROLASE"/>
    <property type="match status" value="1"/>
</dbReference>
<comment type="caution">
    <text evidence="4">The sequence shown here is derived from an EMBL/GenBank/DDBJ whole genome shotgun (WGS) entry which is preliminary data.</text>
</comment>
<gene>
    <name evidence="4" type="ORF">M595_0166</name>
</gene>
<dbReference type="SUPFAM" id="SSF52540">
    <property type="entry name" value="P-loop containing nucleoside triphosphate hydrolases"/>
    <property type="match status" value="1"/>
</dbReference>
<feature type="domain" description="Type I restriction enzyme R protein N-terminal" evidence="2">
    <location>
        <begin position="17"/>
        <end position="116"/>
    </location>
</feature>
<dbReference type="InterPro" id="IPR025669">
    <property type="entry name" value="AAA_dom"/>
</dbReference>
<dbReference type="Pfam" id="PF13588">
    <property type="entry name" value="HSDR_N_2"/>
    <property type="match status" value="1"/>
</dbReference>
<feature type="domain" description="AAA" evidence="3">
    <location>
        <begin position="216"/>
        <end position="396"/>
    </location>
</feature>
<dbReference type="OrthoDB" id="9815116at2"/>
<dbReference type="Pfam" id="PF13614">
    <property type="entry name" value="AAA_31"/>
    <property type="match status" value="1"/>
</dbReference>
<evidence type="ECO:0000256" key="1">
    <source>
        <dbReference type="SAM" id="MobiDB-lite"/>
    </source>
</evidence>
<proteinExistence type="predicted"/>
<keyword evidence="5" id="KW-1185">Reference proteome</keyword>
<dbReference type="Proteomes" id="UP000017127">
    <property type="component" value="Unassembled WGS sequence"/>
</dbReference>
<dbReference type="CDD" id="cd02042">
    <property type="entry name" value="ParAB_family"/>
    <property type="match status" value="1"/>
</dbReference>